<evidence type="ECO:0000256" key="8">
    <source>
        <dbReference type="ARBA" id="ARBA00023157"/>
    </source>
</evidence>
<feature type="transmembrane region" description="Helical" evidence="15">
    <location>
        <begin position="313"/>
        <end position="334"/>
    </location>
</feature>
<evidence type="ECO:0000256" key="15">
    <source>
        <dbReference type="SAM" id="Phobius"/>
    </source>
</evidence>
<dbReference type="SMART" id="SM00409">
    <property type="entry name" value="IG"/>
    <property type="match status" value="3"/>
</dbReference>
<evidence type="ECO:0000256" key="12">
    <source>
        <dbReference type="ARBA" id="ARBA00023768"/>
    </source>
</evidence>
<dbReference type="PANTHER" id="PTHR10075:SF107">
    <property type="entry name" value="BASIGIN"/>
    <property type="match status" value="1"/>
</dbReference>
<evidence type="ECO:0000256" key="13">
    <source>
        <dbReference type="ARBA" id="ARBA00023876"/>
    </source>
</evidence>
<sequence length="372" mass="41508">ALIPLQLVAGFIKSPLSQKKLTEDSVELHCEAVGNPIPEIQWWFEGNEPNETYAQLWDGAREDRVQINATYNLHSTSSIHIANLTLNDSGIYECRASNDPDRNHLSKSPKIKWIRSQANVFVFEHPIIVTTLNVTSGSNGQLYCNISGAASAITGHKWMKGEEVLQSDDTSSHQTVYNLNEVNAESSGEYVCKFLTNPPAEGTVFVTVKPHVVVYKKSEHGNEGDTGVLVCKCNSYPSVTEWTWYKKENDHYMPVVNGTEDRFFIKSSGNKTELRIINLDIEKDPGEYICNGTNEVGQDGATVSLRVRSRLAALWPFLGIVAEVLVLVTIIFIYEKRRKPDEVLDDDDGGSAPLKSNATNHKDKNVRQRNAN</sequence>
<accession>A0A1U8E0K8</accession>
<dbReference type="InterPro" id="IPR003598">
    <property type="entry name" value="Ig_sub2"/>
</dbReference>
<gene>
    <name evidence="18" type="primary">BSG</name>
</gene>
<keyword evidence="6 15" id="KW-1133">Transmembrane helix</keyword>
<evidence type="ECO:0000256" key="4">
    <source>
        <dbReference type="ARBA" id="ARBA00022729"/>
    </source>
</evidence>
<feature type="region of interest" description="Disordered" evidence="14">
    <location>
        <begin position="342"/>
        <end position="372"/>
    </location>
</feature>
<organism evidence="17 18">
    <name type="scientific">Alligator sinensis</name>
    <name type="common">Chinese alligator</name>
    <dbReference type="NCBI Taxonomy" id="38654"/>
    <lineage>
        <taxon>Eukaryota</taxon>
        <taxon>Metazoa</taxon>
        <taxon>Chordata</taxon>
        <taxon>Craniata</taxon>
        <taxon>Vertebrata</taxon>
        <taxon>Euteleostomi</taxon>
        <taxon>Archelosauria</taxon>
        <taxon>Archosauria</taxon>
        <taxon>Crocodylia</taxon>
        <taxon>Alligatoridae</taxon>
        <taxon>Alligatorinae</taxon>
        <taxon>Alligator</taxon>
    </lineage>
</organism>
<evidence type="ECO:0000256" key="10">
    <source>
        <dbReference type="ARBA" id="ARBA00023180"/>
    </source>
</evidence>
<evidence type="ECO:0000256" key="11">
    <source>
        <dbReference type="ARBA" id="ARBA00023319"/>
    </source>
</evidence>
<dbReference type="PRINTS" id="PR01856">
    <property type="entry name" value="BASIGIN"/>
</dbReference>
<dbReference type="CTD" id="682"/>
<keyword evidence="17" id="KW-1185">Reference proteome</keyword>
<evidence type="ECO:0000256" key="6">
    <source>
        <dbReference type="ARBA" id="ARBA00022989"/>
    </source>
</evidence>
<keyword evidence="5" id="KW-0256">Endoplasmic reticulum</keyword>
<evidence type="ECO:0000256" key="9">
    <source>
        <dbReference type="ARBA" id="ARBA00023170"/>
    </source>
</evidence>
<dbReference type="GO" id="GO:0007411">
    <property type="term" value="P:axon guidance"/>
    <property type="evidence" value="ECO:0007669"/>
    <property type="project" value="TreeGrafter"/>
</dbReference>
<evidence type="ECO:0000313" key="17">
    <source>
        <dbReference type="Proteomes" id="UP000189705"/>
    </source>
</evidence>
<reference evidence="18" key="1">
    <citation type="submission" date="2025-08" db="UniProtKB">
        <authorList>
            <consortium name="RefSeq"/>
        </authorList>
    </citation>
    <scope>IDENTIFICATION</scope>
</reference>
<keyword evidence="11" id="KW-0393">Immunoglobulin domain</keyword>
<dbReference type="Proteomes" id="UP000189705">
    <property type="component" value="Unplaced"/>
</dbReference>
<feature type="domain" description="Ig-like" evidence="16">
    <location>
        <begin position="210"/>
        <end position="308"/>
    </location>
</feature>
<dbReference type="SUPFAM" id="SSF48726">
    <property type="entry name" value="Immunoglobulin"/>
    <property type="match status" value="3"/>
</dbReference>
<dbReference type="eggNOG" id="ENOG502QPKN">
    <property type="taxonomic scope" value="Eukaryota"/>
</dbReference>
<dbReference type="InterPro" id="IPR003599">
    <property type="entry name" value="Ig_sub"/>
</dbReference>
<dbReference type="FunFam" id="2.60.40.10:FF:000291">
    <property type="entry name" value="Neuroplastin b"/>
    <property type="match status" value="1"/>
</dbReference>
<dbReference type="GO" id="GO:0007156">
    <property type="term" value="P:homophilic cell adhesion via plasma membrane adhesion molecules"/>
    <property type="evidence" value="ECO:0007669"/>
    <property type="project" value="TreeGrafter"/>
</dbReference>
<dbReference type="InterPro" id="IPR036179">
    <property type="entry name" value="Ig-like_dom_sf"/>
</dbReference>
<keyword evidence="10" id="KW-0325">Glycoprotein</keyword>
<keyword evidence="3 15" id="KW-0812">Transmembrane</keyword>
<dbReference type="Pfam" id="PF13927">
    <property type="entry name" value="Ig_3"/>
    <property type="match status" value="2"/>
</dbReference>
<evidence type="ECO:0000256" key="1">
    <source>
        <dbReference type="ARBA" id="ARBA00004115"/>
    </source>
</evidence>
<dbReference type="AlphaFoldDB" id="A0A1U8E0K8"/>
<dbReference type="GO" id="GO:0005886">
    <property type="term" value="C:plasma membrane"/>
    <property type="evidence" value="ECO:0007669"/>
    <property type="project" value="UniProtKB-SubCell"/>
</dbReference>
<evidence type="ECO:0000256" key="5">
    <source>
        <dbReference type="ARBA" id="ARBA00022824"/>
    </source>
</evidence>
<dbReference type="KEGG" id="asn:102369016"/>
<proteinExistence type="predicted"/>
<evidence type="ECO:0000256" key="2">
    <source>
        <dbReference type="ARBA" id="ARBA00022475"/>
    </source>
</evidence>
<dbReference type="InterPro" id="IPR013783">
    <property type="entry name" value="Ig-like_fold"/>
</dbReference>
<dbReference type="FunFam" id="2.60.40.10:FF:000387">
    <property type="entry name" value="Neuroplastin b"/>
    <property type="match status" value="1"/>
</dbReference>
<protein>
    <recommendedName>
        <fullName evidence="13">Basigin</fullName>
    </recommendedName>
</protein>
<name>A0A1U8E0K8_ALLSI</name>
<keyword evidence="8" id="KW-1015">Disulfide bond</keyword>
<keyword evidence="7 15" id="KW-0472">Membrane</keyword>
<dbReference type="PANTHER" id="PTHR10075">
    <property type="entry name" value="BASIGIN RELATED"/>
    <property type="match status" value="1"/>
</dbReference>
<dbReference type="GeneID" id="102369016"/>
<dbReference type="RefSeq" id="XP_014383484.2">
    <property type="nucleotide sequence ID" value="XM_014527998.2"/>
</dbReference>
<evidence type="ECO:0000256" key="14">
    <source>
        <dbReference type="SAM" id="MobiDB-lite"/>
    </source>
</evidence>
<dbReference type="SMART" id="SM00408">
    <property type="entry name" value="IGc2"/>
    <property type="match status" value="2"/>
</dbReference>
<dbReference type="PROSITE" id="PS50835">
    <property type="entry name" value="IG_LIKE"/>
    <property type="match status" value="3"/>
</dbReference>
<dbReference type="InParanoid" id="A0A1U8E0K8"/>
<dbReference type="FunCoup" id="A0A1U8E0K8">
    <property type="interactions" value="573"/>
</dbReference>
<feature type="domain" description="Ig-like" evidence="16">
    <location>
        <begin position="24"/>
        <end position="112"/>
    </location>
</feature>
<keyword evidence="4" id="KW-0732">Signal</keyword>
<keyword evidence="9" id="KW-0675">Receptor</keyword>
<evidence type="ECO:0000256" key="7">
    <source>
        <dbReference type="ARBA" id="ARBA00023136"/>
    </source>
</evidence>
<dbReference type="InterPro" id="IPR007110">
    <property type="entry name" value="Ig-like_dom"/>
</dbReference>
<keyword evidence="2" id="KW-1003">Cell membrane</keyword>
<feature type="domain" description="Ig-like" evidence="16">
    <location>
        <begin position="126"/>
        <end position="192"/>
    </location>
</feature>
<evidence type="ECO:0000256" key="3">
    <source>
        <dbReference type="ARBA" id="ARBA00022692"/>
    </source>
</evidence>
<dbReference type="GO" id="GO:0098632">
    <property type="term" value="F:cell-cell adhesion mediator activity"/>
    <property type="evidence" value="ECO:0007669"/>
    <property type="project" value="TreeGrafter"/>
</dbReference>
<evidence type="ECO:0000313" key="18">
    <source>
        <dbReference type="RefSeq" id="XP_014383484.2"/>
    </source>
</evidence>
<evidence type="ECO:0000259" key="16">
    <source>
        <dbReference type="PROSITE" id="PS50835"/>
    </source>
</evidence>
<dbReference type="Gene3D" id="2.60.40.10">
    <property type="entry name" value="Immunoglobulins"/>
    <property type="match status" value="3"/>
</dbReference>
<feature type="non-terminal residue" evidence="18">
    <location>
        <position position="1"/>
    </location>
</feature>
<dbReference type="GO" id="GO:0030424">
    <property type="term" value="C:axon"/>
    <property type="evidence" value="ECO:0007669"/>
    <property type="project" value="TreeGrafter"/>
</dbReference>
<dbReference type="GO" id="GO:0070593">
    <property type="term" value="P:dendrite self-avoidance"/>
    <property type="evidence" value="ECO:0007669"/>
    <property type="project" value="TreeGrafter"/>
</dbReference>
<comment type="subcellular location">
    <subcellularLocation>
        <location evidence="12">Basolateral cell membrane</location>
        <topology evidence="12">Single-pass type I membrane protein</topology>
    </subcellularLocation>
    <subcellularLocation>
        <location evidence="1">Endoplasmic reticulum membrane</location>
        <topology evidence="1">Single-pass type I membrane protein</topology>
    </subcellularLocation>
</comment>